<dbReference type="OrthoDB" id="9798081at2"/>
<dbReference type="PROSITE" id="PS51186">
    <property type="entry name" value="GNAT"/>
    <property type="match status" value="1"/>
</dbReference>
<dbReference type="KEGG" id="vte:BHY08_04115"/>
<organism evidence="2 3">
    <name type="scientific">Vagococcus teuberi</name>
    <dbReference type="NCBI Taxonomy" id="519472"/>
    <lineage>
        <taxon>Bacteria</taxon>
        <taxon>Bacillati</taxon>
        <taxon>Bacillota</taxon>
        <taxon>Bacilli</taxon>
        <taxon>Lactobacillales</taxon>
        <taxon>Enterococcaceae</taxon>
        <taxon>Vagococcus</taxon>
    </lineage>
</organism>
<dbReference type="Proteomes" id="UP000191200">
    <property type="component" value="Chromosome"/>
</dbReference>
<gene>
    <name evidence="2" type="ORF">BHY08_04115</name>
</gene>
<dbReference type="EMBL" id="CP017267">
    <property type="protein sequence ID" value="APB31083.1"/>
    <property type="molecule type" value="Genomic_DNA"/>
</dbReference>
<dbReference type="InterPro" id="IPR051531">
    <property type="entry name" value="N-acetyltransferase"/>
</dbReference>
<dbReference type="PANTHER" id="PTHR43792">
    <property type="entry name" value="GNAT FAMILY, PUTATIVE (AFU_ORTHOLOGUE AFUA_3G00765)-RELATED-RELATED"/>
    <property type="match status" value="1"/>
</dbReference>
<dbReference type="GO" id="GO:0008999">
    <property type="term" value="F:protein-N-terminal-alanine acetyltransferase activity"/>
    <property type="evidence" value="ECO:0007669"/>
    <property type="project" value="TreeGrafter"/>
</dbReference>
<evidence type="ECO:0000313" key="2">
    <source>
        <dbReference type="EMBL" id="APB31083.1"/>
    </source>
</evidence>
<dbReference type="AlphaFoldDB" id="A0A1J0A563"/>
<dbReference type="PANTHER" id="PTHR43792:SF9">
    <property type="entry name" value="RIBOSOMAL-PROTEIN-ALANINE ACETYLTRANSFERASE"/>
    <property type="match status" value="1"/>
</dbReference>
<protein>
    <recommendedName>
        <fullName evidence="1">N-acetyltransferase domain-containing protein</fullName>
    </recommendedName>
</protein>
<dbReference type="Gene3D" id="3.40.630.30">
    <property type="match status" value="1"/>
</dbReference>
<evidence type="ECO:0000259" key="1">
    <source>
        <dbReference type="PROSITE" id="PS51186"/>
    </source>
</evidence>
<dbReference type="STRING" id="519472.BHY08_04115"/>
<evidence type="ECO:0000313" key="3">
    <source>
        <dbReference type="Proteomes" id="UP000191200"/>
    </source>
</evidence>
<keyword evidence="3" id="KW-1185">Reference proteome</keyword>
<dbReference type="Pfam" id="PF13302">
    <property type="entry name" value="Acetyltransf_3"/>
    <property type="match status" value="1"/>
</dbReference>
<reference evidence="2 3" key="1">
    <citation type="submission" date="2016-09" db="EMBL/GenBank/DDBJ databases">
        <title>Vagococcus teuberi sp. nov., isolated from the Malian artisanal sour milk fene.</title>
        <authorList>
            <person name="Wullschleger S."/>
            <person name="Seifert C."/>
            <person name="Baumgartner S."/>
            <person name="Lacroix C."/>
            <person name="Bonfoh B."/>
            <person name="Stevens M.J."/>
            <person name="Meile L."/>
        </authorList>
    </citation>
    <scope>NUCLEOTIDE SEQUENCE [LARGE SCALE GENOMIC DNA]</scope>
    <source>
        <strain evidence="2 3">DSM 21459</strain>
    </source>
</reference>
<dbReference type="GO" id="GO:0005737">
    <property type="term" value="C:cytoplasm"/>
    <property type="evidence" value="ECO:0007669"/>
    <property type="project" value="TreeGrafter"/>
</dbReference>
<proteinExistence type="predicted"/>
<dbReference type="InterPro" id="IPR000182">
    <property type="entry name" value="GNAT_dom"/>
</dbReference>
<feature type="domain" description="N-acetyltransferase" evidence="1">
    <location>
        <begin position="20"/>
        <end position="174"/>
    </location>
</feature>
<dbReference type="InterPro" id="IPR016181">
    <property type="entry name" value="Acyl_CoA_acyltransferase"/>
</dbReference>
<dbReference type="SUPFAM" id="SSF55729">
    <property type="entry name" value="Acyl-CoA N-acyltransferases (Nat)"/>
    <property type="match status" value="1"/>
</dbReference>
<dbReference type="RefSeq" id="WP_084657167.1">
    <property type="nucleotide sequence ID" value="NZ_CP017267.1"/>
</dbReference>
<name>A0A1J0A563_9ENTE</name>
<accession>A0A1J0A563</accession>
<sequence length="185" mass="21766">MEISQEMVLKAHSVMETSRCLLRKITLDDVDDMYDYCSMKEVSRYTKFRAHQSKEETYTVIEQIFIPEQLTKWGIELKETNKLMGTIDFMSIDKDCATIGYALSKKYWGQGIVPEVAERLLQLSFEELDLKVVYATHHKDNLNSGKVMQKIGMKKIGTDYYFNFKDKPLVETMKYAITFEDYFKR</sequence>